<name>A0A645HX20_9ZZZZ</name>
<organism evidence="1">
    <name type="scientific">bioreactor metagenome</name>
    <dbReference type="NCBI Taxonomy" id="1076179"/>
    <lineage>
        <taxon>unclassified sequences</taxon>
        <taxon>metagenomes</taxon>
        <taxon>ecological metagenomes</taxon>
    </lineage>
</organism>
<protein>
    <submittedName>
        <fullName evidence="1">Uncharacterized protein</fullName>
    </submittedName>
</protein>
<dbReference type="EMBL" id="VSSQ01101348">
    <property type="protein sequence ID" value="MPN43136.1"/>
    <property type="molecule type" value="Genomic_DNA"/>
</dbReference>
<accession>A0A645HX20</accession>
<sequence length="128" mass="15131">MNKHKILNMLEDNGLDDIKEIKKNEDVLVVSFKYAFDDLEVSGAESYAAEEYEGTEKDDTWYEDYFFPYLNDTAIDNVEDIIDEISEEEDLDYEFIAYEVSKEQSNYVEFTAVFYKGELNFELDELDF</sequence>
<comment type="caution">
    <text evidence="1">The sequence shown here is derived from an EMBL/GenBank/DDBJ whole genome shotgun (WGS) entry which is preliminary data.</text>
</comment>
<evidence type="ECO:0000313" key="1">
    <source>
        <dbReference type="EMBL" id="MPN43136.1"/>
    </source>
</evidence>
<gene>
    <name evidence="1" type="ORF">SDC9_190695</name>
</gene>
<reference evidence="1" key="1">
    <citation type="submission" date="2019-08" db="EMBL/GenBank/DDBJ databases">
        <authorList>
            <person name="Kucharzyk K."/>
            <person name="Murdoch R.W."/>
            <person name="Higgins S."/>
            <person name="Loffler F."/>
        </authorList>
    </citation>
    <scope>NUCLEOTIDE SEQUENCE</scope>
</reference>
<dbReference type="AlphaFoldDB" id="A0A645HX20"/>
<proteinExistence type="predicted"/>